<keyword evidence="4" id="KW-0479">Metal-binding</keyword>
<organism evidence="7 8">
    <name type="scientific">Planosporangium flavigriseum</name>
    <dbReference type="NCBI Taxonomy" id="373681"/>
    <lineage>
        <taxon>Bacteria</taxon>
        <taxon>Bacillati</taxon>
        <taxon>Actinomycetota</taxon>
        <taxon>Actinomycetes</taxon>
        <taxon>Micromonosporales</taxon>
        <taxon>Micromonosporaceae</taxon>
        <taxon>Planosporangium</taxon>
    </lineage>
</organism>
<name>A0A8J3LGE9_9ACTN</name>
<dbReference type="PANTHER" id="PTHR12001:SF85">
    <property type="entry name" value="SHORT CHAIN ISOPRENYL DIPHOSPHATE SYNTHASE"/>
    <property type="match status" value="1"/>
</dbReference>
<dbReference type="PANTHER" id="PTHR12001">
    <property type="entry name" value="GERANYLGERANYL PYROPHOSPHATE SYNTHASE"/>
    <property type="match status" value="1"/>
</dbReference>
<evidence type="ECO:0000256" key="2">
    <source>
        <dbReference type="ARBA" id="ARBA00006706"/>
    </source>
</evidence>
<dbReference type="SUPFAM" id="SSF48576">
    <property type="entry name" value="Terpenoid synthases"/>
    <property type="match status" value="1"/>
</dbReference>
<dbReference type="GO" id="GO:0008299">
    <property type="term" value="P:isoprenoid biosynthetic process"/>
    <property type="evidence" value="ECO:0007669"/>
    <property type="project" value="InterPro"/>
</dbReference>
<keyword evidence="3 6" id="KW-0808">Transferase</keyword>
<dbReference type="GO" id="GO:0004659">
    <property type="term" value="F:prenyltransferase activity"/>
    <property type="evidence" value="ECO:0007669"/>
    <property type="project" value="InterPro"/>
</dbReference>
<comment type="similarity">
    <text evidence="2 6">Belongs to the FPP/GGPP synthase family.</text>
</comment>
<comment type="cofactor">
    <cofactor evidence="1">
        <name>Mg(2+)</name>
        <dbReference type="ChEBI" id="CHEBI:18420"/>
    </cofactor>
</comment>
<evidence type="ECO:0000256" key="3">
    <source>
        <dbReference type="ARBA" id="ARBA00022679"/>
    </source>
</evidence>
<dbReference type="InterPro" id="IPR008949">
    <property type="entry name" value="Isoprenoid_synthase_dom_sf"/>
</dbReference>
<dbReference type="CDD" id="cd00685">
    <property type="entry name" value="Trans_IPPS_HT"/>
    <property type="match status" value="1"/>
</dbReference>
<evidence type="ECO:0000313" key="7">
    <source>
        <dbReference type="EMBL" id="GIG72522.1"/>
    </source>
</evidence>
<sequence>MRLGSGVVTAAVLDRADLRTRVDAALGTFLARRRDHLKSIDEALLPVADAIEQFVLGGGKRLRPAFAYWGYRAAGGADRDEVVAGAAALEFVQASALIHDDVMDGSDTRRGEPAMHRRFASLHRGSKWLGDPDDFGTASAILLGDLCLVWSDDMLHSSGLDPVTLARARGVFDDMRTEVTVGQYLDIHTQATGDTSLQRASLVARFKSAKYTVERPLLLGAAFADAPPEIFRAYEAFGLPLGEAFQLRDDVLGVFGDPAVTGKPAGDDLREGKRTYLVAAAFEAADGEQARQLREGLGDPNLDEAGIQRLREIITTTGALARTEERIAELTRSALAALGTVRLDPEGVEVLTQLASAATRRLT</sequence>
<keyword evidence="8" id="KW-1185">Reference proteome</keyword>
<accession>A0A8J3LGE9</accession>
<dbReference type="PROSITE" id="PS00723">
    <property type="entry name" value="POLYPRENYL_SYNTHASE_1"/>
    <property type="match status" value="1"/>
</dbReference>
<proteinExistence type="inferred from homology"/>
<dbReference type="Gene3D" id="1.10.600.10">
    <property type="entry name" value="Farnesyl Diphosphate Synthase"/>
    <property type="match status" value="1"/>
</dbReference>
<dbReference type="InterPro" id="IPR033749">
    <property type="entry name" value="Polyprenyl_synt_CS"/>
</dbReference>
<dbReference type="Proteomes" id="UP000653674">
    <property type="component" value="Unassembled WGS sequence"/>
</dbReference>
<reference evidence="7" key="1">
    <citation type="submission" date="2021-01" db="EMBL/GenBank/DDBJ databases">
        <title>Whole genome shotgun sequence of Planosporangium flavigriseum NBRC 105377.</title>
        <authorList>
            <person name="Komaki H."/>
            <person name="Tamura T."/>
        </authorList>
    </citation>
    <scope>NUCLEOTIDE SEQUENCE</scope>
    <source>
        <strain evidence="7">NBRC 105377</strain>
    </source>
</reference>
<dbReference type="SFLD" id="SFLDS00005">
    <property type="entry name" value="Isoprenoid_Synthase_Type_I"/>
    <property type="match status" value="1"/>
</dbReference>
<comment type="caution">
    <text evidence="7">The sequence shown here is derived from an EMBL/GenBank/DDBJ whole genome shotgun (WGS) entry which is preliminary data.</text>
</comment>
<keyword evidence="5" id="KW-0460">Magnesium</keyword>
<dbReference type="SFLD" id="SFLDG01017">
    <property type="entry name" value="Polyprenyl_Transferase_Like"/>
    <property type="match status" value="1"/>
</dbReference>
<dbReference type="EMBL" id="BONU01000004">
    <property type="protein sequence ID" value="GIG72522.1"/>
    <property type="molecule type" value="Genomic_DNA"/>
</dbReference>
<protein>
    <submittedName>
        <fullName evidence="7">Geranylgeranyl pyrophosphate synthase</fullName>
    </submittedName>
</protein>
<evidence type="ECO:0000256" key="6">
    <source>
        <dbReference type="RuleBase" id="RU004466"/>
    </source>
</evidence>
<dbReference type="Pfam" id="PF00348">
    <property type="entry name" value="polyprenyl_synt"/>
    <property type="match status" value="1"/>
</dbReference>
<evidence type="ECO:0000256" key="1">
    <source>
        <dbReference type="ARBA" id="ARBA00001946"/>
    </source>
</evidence>
<dbReference type="InterPro" id="IPR000092">
    <property type="entry name" value="Polyprenyl_synt"/>
</dbReference>
<dbReference type="PROSITE" id="PS00444">
    <property type="entry name" value="POLYPRENYL_SYNTHASE_2"/>
    <property type="match status" value="1"/>
</dbReference>
<evidence type="ECO:0000256" key="5">
    <source>
        <dbReference type="ARBA" id="ARBA00022842"/>
    </source>
</evidence>
<dbReference type="AlphaFoldDB" id="A0A8J3LGE9"/>
<dbReference type="GO" id="GO:0046872">
    <property type="term" value="F:metal ion binding"/>
    <property type="evidence" value="ECO:0007669"/>
    <property type="project" value="UniProtKB-KW"/>
</dbReference>
<evidence type="ECO:0000313" key="8">
    <source>
        <dbReference type="Proteomes" id="UP000653674"/>
    </source>
</evidence>
<gene>
    <name evidence="7" type="ORF">Pfl04_09260</name>
</gene>
<evidence type="ECO:0000256" key="4">
    <source>
        <dbReference type="ARBA" id="ARBA00022723"/>
    </source>
</evidence>